<protein>
    <recommendedName>
        <fullName evidence="4">Stabilizer of axonemal microtubules 2</fullName>
    </recommendedName>
</protein>
<dbReference type="GO" id="GO:0005879">
    <property type="term" value="C:axonemal microtubule"/>
    <property type="evidence" value="ECO:0007669"/>
    <property type="project" value="TreeGrafter"/>
</dbReference>
<feature type="non-terminal residue" evidence="2">
    <location>
        <position position="1"/>
    </location>
</feature>
<accession>A0A8S2SKT8</accession>
<name>A0A8S2SKT8_9BILA</name>
<sequence length="237" mass="27282">KHRCPHRPYGIIGKGDQPCAVTEYRSEFIPREVGMRESFKPDYKFQPSGVPLDDQTTHKHDYIKHSLDKARSFKPEEVYIPHGDFDSLTITAIRPTERPGVDAKFDGNTTYLGDYRKWPGGRPPAIKSQSGYEPPSMPFEGMSTYKGHYIPHDSGPQRSYKPENAAFRSTVPFDDATMYRTEFTPKEIEACPATLLDSPRSNFIHHHTEPTGHKFYQPHHELQTQYQQQQQQYPISV</sequence>
<dbReference type="Pfam" id="PF05217">
    <property type="entry name" value="SAXO1-2"/>
    <property type="match status" value="2"/>
</dbReference>
<dbReference type="EMBL" id="CAJOBI010022958">
    <property type="protein sequence ID" value="CAF4227854.1"/>
    <property type="molecule type" value="Genomic_DNA"/>
</dbReference>
<comment type="similarity">
    <text evidence="1">Belongs to the FAM154 family.</text>
</comment>
<evidence type="ECO:0000313" key="2">
    <source>
        <dbReference type="EMBL" id="CAF4227854.1"/>
    </source>
</evidence>
<evidence type="ECO:0000256" key="1">
    <source>
        <dbReference type="ARBA" id="ARBA00008738"/>
    </source>
</evidence>
<proteinExistence type="inferred from homology"/>
<evidence type="ECO:0008006" key="4">
    <source>
        <dbReference type="Google" id="ProtNLM"/>
    </source>
</evidence>
<dbReference type="PANTHER" id="PTHR31516:SF17">
    <property type="entry name" value="STABILIZER OF AXONEMAL MICROTUBULES 2"/>
    <property type="match status" value="1"/>
</dbReference>
<dbReference type="GO" id="GO:0005814">
    <property type="term" value="C:centriole"/>
    <property type="evidence" value="ECO:0007669"/>
    <property type="project" value="TreeGrafter"/>
</dbReference>
<evidence type="ECO:0000313" key="3">
    <source>
        <dbReference type="Proteomes" id="UP000676336"/>
    </source>
</evidence>
<comment type="caution">
    <text evidence="2">The sequence shown here is derived from an EMBL/GenBank/DDBJ whole genome shotgun (WGS) entry which is preliminary data.</text>
</comment>
<dbReference type="InterPro" id="IPR033336">
    <property type="entry name" value="SAXO1/2"/>
</dbReference>
<dbReference type="Proteomes" id="UP000676336">
    <property type="component" value="Unassembled WGS sequence"/>
</dbReference>
<dbReference type="AlphaFoldDB" id="A0A8S2SKT8"/>
<organism evidence="2 3">
    <name type="scientific">Rotaria magnacalcarata</name>
    <dbReference type="NCBI Taxonomy" id="392030"/>
    <lineage>
        <taxon>Eukaryota</taxon>
        <taxon>Metazoa</taxon>
        <taxon>Spiralia</taxon>
        <taxon>Gnathifera</taxon>
        <taxon>Rotifera</taxon>
        <taxon>Eurotatoria</taxon>
        <taxon>Bdelloidea</taxon>
        <taxon>Philodinida</taxon>
        <taxon>Philodinidae</taxon>
        <taxon>Rotaria</taxon>
    </lineage>
</organism>
<dbReference type="GO" id="GO:0036126">
    <property type="term" value="C:sperm flagellum"/>
    <property type="evidence" value="ECO:0007669"/>
    <property type="project" value="TreeGrafter"/>
</dbReference>
<gene>
    <name evidence="2" type="ORF">SMN809_LOCUS23009</name>
</gene>
<dbReference type="PANTHER" id="PTHR31516">
    <property type="entry name" value="STABILIZER OF AXONEMAL MICROTUBULES 2"/>
    <property type="match status" value="1"/>
</dbReference>
<dbReference type="GO" id="GO:0008017">
    <property type="term" value="F:microtubule binding"/>
    <property type="evidence" value="ECO:0007669"/>
    <property type="project" value="InterPro"/>
</dbReference>
<dbReference type="GO" id="GO:0036064">
    <property type="term" value="C:ciliary basal body"/>
    <property type="evidence" value="ECO:0007669"/>
    <property type="project" value="TreeGrafter"/>
</dbReference>
<reference evidence="2" key="1">
    <citation type="submission" date="2021-02" db="EMBL/GenBank/DDBJ databases">
        <authorList>
            <person name="Nowell W R."/>
        </authorList>
    </citation>
    <scope>NUCLEOTIDE SEQUENCE</scope>
</reference>